<comment type="caution">
    <text evidence="1">The sequence shown here is derived from an EMBL/GenBank/DDBJ whole genome shotgun (WGS) entry which is preliminary data.</text>
</comment>
<keyword evidence="2" id="KW-1185">Reference proteome</keyword>
<accession>A0A976FIZ2</accession>
<dbReference type="AlphaFoldDB" id="A0A976FIZ2"/>
<organism evidence="1 2">
    <name type="scientific">Bremia lactucae</name>
    <name type="common">Lettuce downy mildew</name>
    <dbReference type="NCBI Taxonomy" id="4779"/>
    <lineage>
        <taxon>Eukaryota</taxon>
        <taxon>Sar</taxon>
        <taxon>Stramenopiles</taxon>
        <taxon>Oomycota</taxon>
        <taxon>Peronosporomycetes</taxon>
        <taxon>Peronosporales</taxon>
        <taxon>Peronosporaceae</taxon>
        <taxon>Bremia</taxon>
    </lineage>
</organism>
<evidence type="ECO:0000313" key="2">
    <source>
        <dbReference type="Proteomes" id="UP000294530"/>
    </source>
</evidence>
<evidence type="ECO:0000313" key="1">
    <source>
        <dbReference type="EMBL" id="TDH67640.1"/>
    </source>
</evidence>
<gene>
    <name evidence="1" type="ORF">CCR75_008319</name>
</gene>
<proteinExistence type="predicted"/>
<dbReference type="GeneID" id="94352044"/>
<dbReference type="Proteomes" id="UP000294530">
    <property type="component" value="Unassembled WGS sequence"/>
</dbReference>
<name>A0A976FIZ2_BRELC</name>
<dbReference type="KEGG" id="blac:94352044"/>
<dbReference type="RefSeq" id="XP_067817139.1">
    <property type="nucleotide sequence ID" value="XM_067966373.1"/>
</dbReference>
<protein>
    <submittedName>
        <fullName evidence="1">Uncharacterized protein</fullName>
    </submittedName>
</protein>
<sequence>MSQKRTTRLHGLIYSQHWSLWDSRVGHHAHHRCIAPRHHLPIFGKQLPVITTPRFGSPVVPLLHVLALVCLYRSIDYANDISGFTLLTNGLSMRRQMSGYVDDTEVILDNWRKTSNLLELMDVASSASSLNRQ</sequence>
<reference evidence="1 2" key="1">
    <citation type="journal article" date="2021" name="Genome Biol.">
        <title>AFLAP: assembly-free linkage analysis pipeline using k-mers from genome sequencing data.</title>
        <authorList>
            <person name="Fletcher K."/>
            <person name="Zhang L."/>
            <person name="Gil J."/>
            <person name="Han R."/>
            <person name="Cavanaugh K."/>
            <person name="Michelmore R."/>
        </authorList>
    </citation>
    <scope>NUCLEOTIDE SEQUENCE [LARGE SCALE GENOMIC DNA]</scope>
    <source>
        <strain evidence="1 2">SF5</strain>
    </source>
</reference>
<dbReference type="EMBL" id="SHOA02000003">
    <property type="protein sequence ID" value="TDH67640.1"/>
    <property type="molecule type" value="Genomic_DNA"/>
</dbReference>